<name>A0A8J4UPU2_9MYCE</name>
<dbReference type="OrthoDB" id="10489161at2759"/>
<dbReference type="Proteomes" id="UP000695562">
    <property type="component" value="Unassembled WGS sequence"/>
</dbReference>
<accession>A0A8J4UPU2</accession>
<keyword evidence="1" id="KW-1133">Transmembrane helix</keyword>
<evidence type="ECO:0000313" key="2">
    <source>
        <dbReference type="EMBL" id="KAF2069721.1"/>
    </source>
</evidence>
<keyword evidence="3" id="KW-1185">Reference proteome</keyword>
<reference evidence="2" key="1">
    <citation type="submission" date="2020-01" db="EMBL/GenBank/DDBJ databases">
        <title>Development of genomics and gene disruption for Polysphondylium violaceum indicates a role for the polyketide synthase stlB in stalk morphogenesis.</title>
        <authorList>
            <person name="Narita B."/>
            <person name="Kawabe Y."/>
            <person name="Kin K."/>
            <person name="Saito T."/>
            <person name="Gibbs R."/>
            <person name="Kuspa A."/>
            <person name="Muzny D."/>
            <person name="Queller D."/>
            <person name="Richards S."/>
            <person name="Strassman J."/>
            <person name="Sucgang R."/>
            <person name="Worley K."/>
            <person name="Schaap P."/>
        </authorList>
    </citation>
    <scope>NUCLEOTIDE SEQUENCE</scope>
    <source>
        <strain evidence="2">QSvi11</strain>
    </source>
</reference>
<keyword evidence="1" id="KW-0812">Transmembrane</keyword>
<feature type="transmembrane region" description="Helical" evidence="1">
    <location>
        <begin position="156"/>
        <end position="181"/>
    </location>
</feature>
<feature type="transmembrane region" description="Helical" evidence="1">
    <location>
        <begin position="12"/>
        <end position="33"/>
    </location>
</feature>
<feature type="transmembrane region" description="Helical" evidence="1">
    <location>
        <begin position="82"/>
        <end position="103"/>
    </location>
</feature>
<dbReference type="EMBL" id="AJWJ01000607">
    <property type="protein sequence ID" value="KAF2069721.1"/>
    <property type="molecule type" value="Genomic_DNA"/>
</dbReference>
<keyword evidence="1" id="KW-0472">Membrane</keyword>
<protein>
    <submittedName>
        <fullName evidence="2">Uncharacterized protein</fullName>
    </submittedName>
</protein>
<sequence length="202" mass="23232">MVLLKISKVIQKCSTPLILFPSLVMSYYIFFAISEITSQLNAPVLDSFLRGYTREQAISTLTQLGTQGRLQYSTIYTKGYDILFPITSFFMFASLLSKTYPVLGIKYTQMFNIVPLLYLICDLSENYCHYNILVHFPNAAMEPFIKYGSIFCEFKYIFFGLSFLLLLIGFLINLTHSIWYFCCASKQTPRATPKSTNSKKHI</sequence>
<gene>
    <name evidence="2" type="ORF">CYY_008962</name>
</gene>
<comment type="caution">
    <text evidence="2">The sequence shown here is derived from an EMBL/GenBank/DDBJ whole genome shotgun (WGS) entry which is preliminary data.</text>
</comment>
<dbReference type="AlphaFoldDB" id="A0A8J4UPU2"/>
<evidence type="ECO:0000313" key="3">
    <source>
        <dbReference type="Proteomes" id="UP000695562"/>
    </source>
</evidence>
<evidence type="ECO:0000256" key="1">
    <source>
        <dbReference type="SAM" id="Phobius"/>
    </source>
</evidence>
<proteinExistence type="predicted"/>
<organism evidence="2 3">
    <name type="scientific">Polysphondylium violaceum</name>
    <dbReference type="NCBI Taxonomy" id="133409"/>
    <lineage>
        <taxon>Eukaryota</taxon>
        <taxon>Amoebozoa</taxon>
        <taxon>Evosea</taxon>
        <taxon>Eumycetozoa</taxon>
        <taxon>Dictyostelia</taxon>
        <taxon>Dictyosteliales</taxon>
        <taxon>Dictyosteliaceae</taxon>
        <taxon>Polysphondylium</taxon>
    </lineage>
</organism>